<comment type="caution">
    <text evidence="2">The sequence shown here is derived from an EMBL/GenBank/DDBJ whole genome shotgun (WGS) entry which is preliminary data.</text>
</comment>
<dbReference type="InterPro" id="IPR002871">
    <property type="entry name" value="NIF_FeS_clus_asmbl_NifU_N"/>
</dbReference>
<dbReference type="GO" id="GO:0016226">
    <property type="term" value="P:iron-sulfur cluster assembly"/>
    <property type="evidence" value="ECO:0007669"/>
    <property type="project" value="InterPro"/>
</dbReference>
<dbReference type="Proteomes" id="UP000177360">
    <property type="component" value="Unassembled WGS sequence"/>
</dbReference>
<protein>
    <submittedName>
        <fullName evidence="2">Iron-sulfur cluster assembly scaffold protein</fullName>
    </submittedName>
</protein>
<feature type="domain" description="NIF system FeS cluster assembly NifU N-terminal" evidence="1">
    <location>
        <begin position="6"/>
        <end position="131"/>
    </location>
</feature>
<dbReference type="Pfam" id="PF01592">
    <property type="entry name" value="NifU_N"/>
    <property type="match status" value="1"/>
</dbReference>
<proteinExistence type="predicted"/>
<dbReference type="CDD" id="cd06664">
    <property type="entry name" value="IscU_like"/>
    <property type="match status" value="1"/>
</dbReference>
<dbReference type="GO" id="GO:0051536">
    <property type="term" value="F:iron-sulfur cluster binding"/>
    <property type="evidence" value="ECO:0007669"/>
    <property type="project" value="InterPro"/>
</dbReference>
<reference evidence="2 3" key="1">
    <citation type="journal article" date="2016" name="Nat. Commun.">
        <title>Thousands of microbial genomes shed light on interconnected biogeochemical processes in an aquifer system.</title>
        <authorList>
            <person name="Anantharaman K."/>
            <person name="Brown C.T."/>
            <person name="Hug L.A."/>
            <person name="Sharon I."/>
            <person name="Castelle C.J."/>
            <person name="Probst A.J."/>
            <person name="Thomas B.C."/>
            <person name="Singh A."/>
            <person name="Wilkins M.J."/>
            <person name="Karaoz U."/>
            <person name="Brodie E.L."/>
            <person name="Williams K.H."/>
            <person name="Hubbard S.S."/>
            <person name="Banfield J.F."/>
        </authorList>
    </citation>
    <scope>NUCLEOTIDE SEQUENCE [LARGE SCALE GENOMIC DNA]</scope>
</reference>
<evidence type="ECO:0000313" key="2">
    <source>
        <dbReference type="EMBL" id="OGZ20043.1"/>
    </source>
</evidence>
<evidence type="ECO:0000313" key="3">
    <source>
        <dbReference type="Proteomes" id="UP000177360"/>
    </source>
</evidence>
<organism evidence="2 3">
    <name type="scientific">Candidatus Nealsonbacteria bacterium RIFCSPHIGHO2_01_FULL_38_55</name>
    <dbReference type="NCBI Taxonomy" id="1801664"/>
    <lineage>
        <taxon>Bacteria</taxon>
        <taxon>Candidatus Nealsoniibacteriota</taxon>
    </lineage>
</organism>
<sequence>MENNLYSKKVMEHFKKPHNYGRIENADGIGEIGNVVCGDLMKLYIKIGKNKKGEEIVGDIKFETFGCVAAISSSSAVTDLVKGKTIKEALEINSRKIAETLGGLPPIKYHCSVLGADAFLEAIYDYFSKNKRPIPKKIQKNHLRLKKEKKELEERYKQWR</sequence>
<name>A0A1G2E2M3_9BACT</name>
<evidence type="ECO:0000259" key="1">
    <source>
        <dbReference type="Pfam" id="PF01592"/>
    </source>
</evidence>
<dbReference type="Gene3D" id="3.90.1010.10">
    <property type="match status" value="1"/>
</dbReference>
<dbReference type="SUPFAM" id="SSF82649">
    <property type="entry name" value="SufE/NifU"/>
    <property type="match status" value="1"/>
</dbReference>
<dbReference type="PANTHER" id="PTHR10093">
    <property type="entry name" value="IRON-SULFUR CLUSTER ASSEMBLY ENZYME NIFU HOMOLOG"/>
    <property type="match status" value="1"/>
</dbReference>
<gene>
    <name evidence="2" type="ORF">A2626_01795</name>
</gene>
<accession>A0A1G2E2M3</accession>
<dbReference type="EMBL" id="MHLZ01000015">
    <property type="protein sequence ID" value="OGZ20043.1"/>
    <property type="molecule type" value="Genomic_DNA"/>
</dbReference>
<dbReference type="GO" id="GO:0005506">
    <property type="term" value="F:iron ion binding"/>
    <property type="evidence" value="ECO:0007669"/>
    <property type="project" value="InterPro"/>
</dbReference>
<dbReference type="AlphaFoldDB" id="A0A1G2E2M3"/>